<accession>A0A7W0BVT2</accession>
<evidence type="ECO:0000313" key="1">
    <source>
        <dbReference type="EMBL" id="MBA2870309.1"/>
    </source>
</evidence>
<evidence type="ECO:0000313" key="2">
    <source>
        <dbReference type="Proteomes" id="UP000580891"/>
    </source>
</evidence>
<sequence>MKQIDWQMLYFVGMTLVKEYWYFFGLPKVYYWELKRQYTEEDDDNKAA</sequence>
<dbReference type="Proteomes" id="UP000580891">
    <property type="component" value="Unassembled WGS sequence"/>
</dbReference>
<dbReference type="AlphaFoldDB" id="A0A7W0BVT2"/>
<protein>
    <submittedName>
        <fullName evidence="1">Uncharacterized protein</fullName>
    </submittedName>
</protein>
<organism evidence="1 2">
    <name type="scientific">[Anoxybacillus] calidus</name>
    <dbReference type="NCBI Taxonomy" id="575178"/>
    <lineage>
        <taxon>Bacteria</taxon>
        <taxon>Bacillati</taxon>
        <taxon>Bacillota</taxon>
        <taxon>Bacilli</taxon>
        <taxon>Bacillales</taxon>
        <taxon>Anoxybacillaceae</taxon>
        <taxon>Paranoxybacillus</taxon>
    </lineage>
</organism>
<keyword evidence="2" id="KW-1185">Reference proteome</keyword>
<dbReference type="EMBL" id="JACDUU010000001">
    <property type="protein sequence ID" value="MBA2870309.1"/>
    <property type="molecule type" value="Genomic_DNA"/>
</dbReference>
<reference evidence="1 2" key="1">
    <citation type="submission" date="2020-07" db="EMBL/GenBank/DDBJ databases">
        <title>Genomic Encyclopedia of Type Strains, Phase IV (KMG-IV): sequencing the most valuable type-strain genomes for metagenomic binning, comparative biology and taxonomic classification.</title>
        <authorList>
            <person name="Goeker M."/>
        </authorList>
    </citation>
    <scope>NUCLEOTIDE SEQUENCE [LARGE SCALE GENOMIC DNA]</scope>
    <source>
        <strain evidence="1 2">DSM 25220</strain>
    </source>
</reference>
<gene>
    <name evidence="1" type="ORF">HNQ85_000567</name>
</gene>
<comment type="caution">
    <text evidence="1">The sequence shown here is derived from an EMBL/GenBank/DDBJ whole genome shotgun (WGS) entry which is preliminary data.</text>
</comment>
<proteinExistence type="predicted"/>
<name>A0A7W0BVT2_9BACL</name>
<dbReference type="RefSeq" id="WP_181535980.1">
    <property type="nucleotide sequence ID" value="NZ_JACDUU010000001.1"/>
</dbReference>